<organism evidence="2 3">
    <name type="scientific">Clostridium butyricum</name>
    <dbReference type="NCBI Taxonomy" id="1492"/>
    <lineage>
        <taxon>Bacteria</taxon>
        <taxon>Bacillati</taxon>
        <taxon>Bacillota</taxon>
        <taxon>Clostridia</taxon>
        <taxon>Eubacteriales</taxon>
        <taxon>Clostridiaceae</taxon>
        <taxon>Clostridium</taxon>
    </lineage>
</organism>
<gene>
    <name evidence="2" type="ORF">CBU02nite_23400</name>
</gene>
<name>A0A512TNJ7_CLOBU</name>
<dbReference type="Proteomes" id="UP000321089">
    <property type="component" value="Unassembled WGS sequence"/>
</dbReference>
<dbReference type="EMBL" id="BKBC01000032">
    <property type="protein sequence ID" value="GEQ21834.1"/>
    <property type="molecule type" value="Genomic_DNA"/>
</dbReference>
<feature type="domain" description="AAA-ATPase-like" evidence="1">
    <location>
        <begin position="13"/>
        <end position="48"/>
    </location>
</feature>
<reference evidence="2 3" key="1">
    <citation type="submission" date="2019-07" db="EMBL/GenBank/DDBJ databases">
        <title>Whole genome shotgun sequence of Clostridium butyricum NBRC 3858.</title>
        <authorList>
            <person name="Hosoyama A."/>
            <person name="Uohara A."/>
            <person name="Ohji S."/>
            <person name="Ichikawa N."/>
        </authorList>
    </citation>
    <scope>NUCLEOTIDE SEQUENCE [LARGE SCALE GENOMIC DNA]</scope>
    <source>
        <strain evidence="2 3">NBRC 3858</strain>
    </source>
</reference>
<protein>
    <recommendedName>
        <fullName evidence="1">AAA-ATPase-like domain-containing protein</fullName>
    </recommendedName>
</protein>
<evidence type="ECO:0000259" key="1">
    <source>
        <dbReference type="Pfam" id="PF09820"/>
    </source>
</evidence>
<dbReference type="InterPro" id="IPR018631">
    <property type="entry name" value="AAA-ATPase-like_dom"/>
</dbReference>
<dbReference type="AlphaFoldDB" id="A0A512TNJ7"/>
<evidence type="ECO:0000313" key="3">
    <source>
        <dbReference type="Proteomes" id="UP000321089"/>
    </source>
</evidence>
<dbReference type="Pfam" id="PF09820">
    <property type="entry name" value="AAA-ATPase_like"/>
    <property type="match status" value="1"/>
</dbReference>
<accession>A0A512TNJ7</accession>
<comment type="caution">
    <text evidence="2">The sequence shown here is derived from an EMBL/GenBank/DDBJ whole genome shotgun (WGS) entry which is preliminary data.</text>
</comment>
<evidence type="ECO:0000313" key="2">
    <source>
        <dbReference type="EMBL" id="GEQ21834.1"/>
    </source>
</evidence>
<proteinExistence type="predicted"/>
<sequence>MRLGLEMLKKRLPYGQSSYKSVVNDDFIYVDKTSYIEKLENLHDTFVFF</sequence>